<dbReference type="InterPro" id="IPR011701">
    <property type="entry name" value="MFS"/>
</dbReference>
<dbReference type="PANTHER" id="PTHR23513:SF6">
    <property type="entry name" value="MAJOR FACILITATOR SUPERFAMILY ASSOCIATED DOMAIN-CONTAINING PROTEIN"/>
    <property type="match status" value="1"/>
</dbReference>
<feature type="transmembrane region" description="Helical" evidence="6">
    <location>
        <begin position="173"/>
        <end position="191"/>
    </location>
</feature>
<dbReference type="SUPFAM" id="SSF103473">
    <property type="entry name" value="MFS general substrate transporter"/>
    <property type="match status" value="1"/>
</dbReference>
<feature type="transmembrane region" description="Helical" evidence="6">
    <location>
        <begin position="77"/>
        <end position="99"/>
    </location>
</feature>
<feature type="transmembrane region" description="Helical" evidence="6">
    <location>
        <begin position="322"/>
        <end position="346"/>
    </location>
</feature>
<accession>A0A512PQ15</accession>
<proteinExistence type="predicted"/>
<comment type="caution">
    <text evidence="7">The sequence shown here is derived from an EMBL/GenBank/DDBJ whole genome shotgun (WGS) entry which is preliminary data.</text>
</comment>
<dbReference type="STRING" id="1423795.FD12_GL001445"/>
<reference evidence="7 8" key="1">
    <citation type="submission" date="2019-07" db="EMBL/GenBank/DDBJ databases">
        <title>Whole genome shotgun sequence of Lactobacillus rapi NBRC 109618.</title>
        <authorList>
            <person name="Hosoyama A."/>
            <person name="Uohara A."/>
            <person name="Ohji S."/>
            <person name="Ichikawa N."/>
        </authorList>
    </citation>
    <scope>NUCLEOTIDE SEQUENCE [LARGE SCALE GENOMIC DNA]</scope>
    <source>
        <strain evidence="7 8">NBRC 109618</strain>
    </source>
</reference>
<evidence type="ECO:0000313" key="8">
    <source>
        <dbReference type="Proteomes" id="UP000321569"/>
    </source>
</evidence>
<protein>
    <submittedName>
        <fullName evidence="7">MFS transporter</fullName>
    </submittedName>
</protein>
<dbReference type="RefSeq" id="WP_054749082.1">
    <property type="nucleotide sequence ID" value="NZ_BKAM01000062.1"/>
</dbReference>
<dbReference type="InterPro" id="IPR036259">
    <property type="entry name" value="MFS_trans_sf"/>
</dbReference>
<feature type="transmembrane region" description="Helical" evidence="6">
    <location>
        <begin position="20"/>
        <end position="39"/>
    </location>
</feature>
<name>A0A512PQ15_9LACO</name>
<feature type="transmembrane region" description="Helical" evidence="6">
    <location>
        <begin position="228"/>
        <end position="252"/>
    </location>
</feature>
<keyword evidence="5 6" id="KW-0472">Membrane</keyword>
<dbReference type="PANTHER" id="PTHR23513">
    <property type="entry name" value="INTEGRAL MEMBRANE EFFLUX PROTEIN-RELATED"/>
    <property type="match status" value="1"/>
</dbReference>
<dbReference type="Pfam" id="PF07690">
    <property type="entry name" value="MFS_1"/>
    <property type="match status" value="1"/>
</dbReference>
<dbReference type="Proteomes" id="UP000321569">
    <property type="component" value="Unassembled WGS sequence"/>
</dbReference>
<evidence type="ECO:0000256" key="6">
    <source>
        <dbReference type="SAM" id="Phobius"/>
    </source>
</evidence>
<feature type="transmembrane region" description="Helical" evidence="6">
    <location>
        <begin position="358"/>
        <end position="381"/>
    </location>
</feature>
<dbReference type="Gene3D" id="1.20.1250.20">
    <property type="entry name" value="MFS general substrate transporter like domains"/>
    <property type="match status" value="1"/>
</dbReference>
<evidence type="ECO:0000313" key="7">
    <source>
        <dbReference type="EMBL" id="GEP73284.1"/>
    </source>
</evidence>
<evidence type="ECO:0000256" key="5">
    <source>
        <dbReference type="ARBA" id="ARBA00023136"/>
    </source>
</evidence>
<organism evidence="7 8">
    <name type="scientific">Lentilactobacillus rapi</name>
    <dbReference type="NCBI Taxonomy" id="481723"/>
    <lineage>
        <taxon>Bacteria</taxon>
        <taxon>Bacillati</taxon>
        <taxon>Bacillota</taxon>
        <taxon>Bacilli</taxon>
        <taxon>Lactobacillales</taxon>
        <taxon>Lactobacillaceae</taxon>
        <taxon>Lentilactobacillus</taxon>
    </lineage>
</organism>
<feature type="transmembrane region" description="Helical" evidence="6">
    <location>
        <begin position="264"/>
        <end position="284"/>
    </location>
</feature>
<feature type="transmembrane region" description="Helical" evidence="6">
    <location>
        <begin position="45"/>
        <end position="65"/>
    </location>
</feature>
<dbReference type="OrthoDB" id="9775268at2"/>
<dbReference type="AlphaFoldDB" id="A0A512PQ15"/>
<dbReference type="EMBL" id="BKAM01000062">
    <property type="protein sequence ID" value="GEP73284.1"/>
    <property type="molecule type" value="Genomic_DNA"/>
</dbReference>
<comment type="subcellular location">
    <subcellularLocation>
        <location evidence="1">Cell membrane</location>
        <topology evidence="1">Multi-pass membrane protein</topology>
    </subcellularLocation>
</comment>
<keyword evidence="2" id="KW-1003">Cell membrane</keyword>
<sequence>MEISDHQSNIQIIKDFSSNLISAFSADMFSLAMGLMLLAETGMSLSFGLSMIIMPLVSLLGLMPIGNLVDRHRHKPLLVISILIRLIALVGYALTIGYFHGVGKIIPTVLFLIINYIVQSVMTTGYNAAIHELVNEKHIQKLSSLTQSATSFANIFSPIVATSFYALLGFRTFIAFSIAANALTLVILLSMKFHYQPVAQIHSDNESSQWTLFKDGLHYISSNRFLRYVMSGGVFLNLMISALNIGMPFMVVHQLHAGDLSLGILNSLYASGVLIGNLVIAMLPPIKRLTRILTSAFMLVGVTLLMFGFVVIPGLGVKTLRVVGGLILCISGISLAFLNTPMGIYIQKTVPTDLLGRVSSTVMSINMASTPIGIIIFTVIFQVWPSWLNFTASGAILIGFTLVLSRLMYREERREPMGANQPIEENR</sequence>
<evidence type="ECO:0000256" key="1">
    <source>
        <dbReference type="ARBA" id="ARBA00004651"/>
    </source>
</evidence>
<feature type="transmembrane region" description="Helical" evidence="6">
    <location>
        <begin position="296"/>
        <end position="316"/>
    </location>
</feature>
<dbReference type="GO" id="GO:0005886">
    <property type="term" value="C:plasma membrane"/>
    <property type="evidence" value="ECO:0007669"/>
    <property type="project" value="UniProtKB-SubCell"/>
</dbReference>
<feature type="transmembrane region" description="Helical" evidence="6">
    <location>
        <begin position="387"/>
        <end position="409"/>
    </location>
</feature>
<keyword evidence="3 6" id="KW-0812">Transmembrane</keyword>
<evidence type="ECO:0000256" key="3">
    <source>
        <dbReference type="ARBA" id="ARBA00022692"/>
    </source>
</evidence>
<gene>
    <name evidence="7" type="ORF">LRA02_21520</name>
</gene>
<keyword evidence="4 6" id="KW-1133">Transmembrane helix</keyword>
<evidence type="ECO:0000256" key="4">
    <source>
        <dbReference type="ARBA" id="ARBA00022989"/>
    </source>
</evidence>
<dbReference type="CDD" id="cd06173">
    <property type="entry name" value="MFS_MefA_like"/>
    <property type="match status" value="1"/>
</dbReference>
<evidence type="ECO:0000256" key="2">
    <source>
        <dbReference type="ARBA" id="ARBA00022475"/>
    </source>
</evidence>
<feature type="transmembrane region" description="Helical" evidence="6">
    <location>
        <begin position="105"/>
        <end position="128"/>
    </location>
</feature>
<dbReference type="GO" id="GO:0022857">
    <property type="term" value="F:transmembrane transporter activity"/>
    <property type="evidence" value="ECO:0007669"/>
    <property type="project" value="InterPro"/>
</dbReference>
<feature type="transmembrane region" description="Helical" evidence="6">
    <location>
        <begin position="149"/>
        <end position="167"/>
    </location>
</feature>